<proteinExistence type="predicted"/>
<evidence type="ECO:0008006" key="4">
    <source>
        <dbReference type="Google" id="ProtNLM"/>
    </source>
</evidence>
<feature type="compositionally biased region" description="Pro residues" evidence="1">
    <location>
        <begin position="322"/>
        <end position="332"/>
    </location>
</feature>
<feature type="compositionally biased region" description="Low complexity" evidence="1">
    <location>
        <begin position="333"/>
        <end position="348"/>
    </location>
</feature>
<evidence type="ECO:0000313" key="2">
    <source>
        <dbReference type="EMBL" id="MDC0714704.1"/>
    </source>
</evidence>
<comment type="caution">
    <text evidence="2">The sequence shown here is derived from an EMBL/GenBank/DDBJ whole genome shotgun (WGS) entry which is preliminary data.</text>
</comment>
<reference evidence="2 3" key="1">
    <citation type="submission" date="2022-11" db="EMBL/GenBank/DDBJ databases">
        <title>Minimal conservation of predation-associated metabolite biosynthetic gene clusters underscores biosynthetic potential of Myxococcota including descriptions for ten novel species: Archangium lansinium sp. nov., Myxococcus landrumus sp. nov., Nannocystis bai.</title>
        <authorList>
            <person name="Ahearne A."/>
            <person name="Stevens C."/>
            <person name="Dowd S."/>
        </authorList>
    </citation>
    <scope>NUCLEOTIDE SEQUENCE [LARGE SCALE GENOMIC DNA]</scope>
    <source>
        <strain evidence="2 3">NCWAL01</strain>
    </source>
</reference>
<evidence type="ECO:0000256" key="1">
    <source>
        <dbReference type="SAM" id="MobiDB-lite"/>
    </source>
</evidence>
<feature type="region of interest" description="Disordered" evidence="1">
    <location>
        <begin position="309"/>
        <end position="563"/>
    </location>
</feature>
<name>A0ABT5DM06_9BACT</name>
<keyword evidence="3" id="KW-1185">Reference proteome</keyword>
<evidence type="ECO:0000313" key="3">
    <source>
        <dbReference type="Proteomes" id="UP001221838"/>
    </source>
</evidence>
<feature type="compositionally biased region" description="Polar residues" evidence="1">
    <location>
        <begin position="524"/>
        <end position="537"/>
    </location>
</feature>
<feature type="compositionally biased region" description="Gly residues" evidence="1">
    <location>
        <begin position="554"/>
        <end position="563"/>
    </location>
</feature>
<feature type="compositionally biased region" description="Low complexity" evidence="1">
    <location>
        <begin position="367"/>
        <end position="377"/>
    </location>
</feature>
<gene>
    <name evidence="2" type="ORF">POL68_40015</name>
</gene>
<dbReference type="EMBL" id="JAQNDM010000002">
    <property type="protein sequence ID" value="MDC0714704.1"/>
    <property type="molecule type" value="Genomic_DNA"/>
</dbReference>
<feature type="compositionally biased region" description="Basic and acidic residues" evidence="1">
    <location>
        <begin position="354"/>
        <end position="366"/>
    </location>
</feature>
<dbReference type="Proteomes" id="UP001221838">
    <property type="component" value="Unassembled WGS sequence"/>
</dbReference>
<feature type="compositionally biased region" description="Basic and acidic residues" evidence="1">
    <location>
        <begin position="378"/>
        <end position="390"/>
    </location>
</feature>
<accession>A0ABT5DM06</accession>
<sequence>MDQFFTSLNKRQTMLLLTAITFGGQEGVSSLEHLSQEQAELLGHRAQGIMQIPREKRIPLLVQELKKLVKDRRGQLWSADPERLALLLRRERGALVEVVLRALPAGLADAMRSHVPQRPVKLAREVRPQILDIVRWKLEEGLTRSAGPQASLKFTDVLLLQPRELLTVCDRLGARVLGPALAGLPETLREGLVAVLPPDQKQLAIKSITANAPRKLSEEEAQEQLASHDGLKNLSSAIRSAGVQRLARACVSQSAEFAARMLERHRGDFGSLLAKWVRDERSKPSARTADGGRADILADMERLAVRGLIERPMRLTPQRPVLNPPPGRPASPPAGREPARAPAGRPAAAAPPPVRRDPMAEREARRAGAVSSSAADASVRRGDPMAERAARRAGALSAREPSRVSPSAQDAGGPRRESLASMPAASRDAERGGGRGSPAGPVDASRASSRVPSPRPGARREGGKPEVAPARIPPRIAERSGGASDPEGSRVISSPGVRSVSRTGLRAALPEEPERPPRVLSGKPSASSRPVDSSQGEGKSVQRRPPSSPPPGNSGRGPRGGSR</sequence>
<organism evidence="2 3">
    <name type="scientific">Stigmatella ashevillensis</name>
    <dbReference type="NCBI Taxonomy" id="2995309"/>
    <lineage>
        <taxon>Bacteria</taxon>
        <taxon>Pseudomonadati</taxon>
        <taxon>Myxococcota</taxon>
        <taxon>Myxococcia</taxon>
        <taxon>Myxococcales</taxon>
        <taxon>Cystobacterineae</taxon>
        <taxon>Archangiaceae</taxon>
        <taxon>Stigmatella</taxon>
    </lineage>
</organism>
<protein>
    <recommendedName>
        <fullName evidence="4">DUF2336 domain-containing protein</fullName>
    </recommendedName>
</protein>
<dbReference type="RefSeq" id="WP_272145395.1">
    <property type="nucleotide sequence ID" value="NZ_JAQNDM010000002.1"/>
</dbReference>